<dbReference type="InterPro" id="IPR029066">
    <property type="entry name" value="PLP-binding_barrel"/>
</dbReference>
<dbReference type="Proteomes" id="UP000094741">
    <property type="component" value="Unassembled WGS sequence"/>
</dbReference>
<comment type="caution">
    <text evidence="3">The sequence shown here is derived from an EMBL/GenBank/DDBJ whole genome shotgun (WGS) entry which is preliminary data.</text>
</comment>
<dbReference type="Gene3D" id="2.40.37.30">
    <property type="match status" value="2"/>
</dbReference>
<dbReference type="CDD" id="cd06811">
    <property type="entry name" value="PLPDE_III_yhfX_like"/>
    <property type="match status" value="1"/>
</dbReference>
<evidence type="ECO:0000259" key="2">
    <source>
        <dbReference type="Pfam" id="PF21279"/>
    </source>
</evidence>
<dbReference type="Pfam" id="PF01168">
    <property type="entry name" value="Ala_racemase_N"/>
    <property type="match status" value="1"/>
</dbReference>
<sequence>MFLEALEKQNPNLINATLALFKQGKLQPDTAVIDVDQLLINAKSMKQVADESGIRLYAMTKQFGRNPTIAKLLIEECGYEGIVCVDFKEARLMAAHGLPIANVGHLVQPPSNMIHSLVANIKPQVITVYSLEKAQKISDAAVMAGRQQGLLLKFFHSRDKLYVNQESGFALSRLEEVVQSIQDMPGVYIEGVTHFPCFLYDSGSKQTQPTPNLMTLLEAKQGLNALGIPCSQVNAPSSTNSETIPMLAKYGCTHGEPGHALTGTTPANAIEPQVERIAMLYLSEISHHHANNSYCFGGGYYRRGLLENARVYSAHGSERTAIFNDETDSIDYHLRIPGHYPIGAPVIMAYRTQVFVTRSDVALVRGVSTAQPCILGLYDSLGNEVTYA</sequence>
<reference evidence="3 4" key="1">
    <citation type="journal article" date="2012" name="Science">
        <title>Ecological populations of bacteria act as socially cohesive units of antibiotic production and resistance.</title>
        <authorList>
            <person name="Cordero O.X."/>
            <person name="Wildschutte H."/>
            <person name="Kirkup B."/>
            <person name="Proehl S."/>
            <person name="Ngo L."/>
            <person name="Hussain F."/>
            <person name="Le Roux F."/>
            <person name="Mincer T."/>
            <person name="Polz M.F."/>
        </authorList>
    </citation>
    <scope>NUCLEOTIDE SEQUENCE [LARGE SCALE GENOMIC DNA]</scope>
    <source>
        <strain evidence="3 4">ZF-129</strain>
    </source>
</reference>
<dbReference type="eggNOG" id="COG3457">
    <property type="taxonomic scope" value="Bacteria"/>
</dbReference>
<organism evidence="3 4">
    <name type="scientific">Vibrio genomosp. F10 str. ZF-129</name>
    <dbReference type="NCBI Taxonomy" id="1187848"/>
    <lineage>
        <taxon>Bacteria</taxon>
        <taxon>Pseudomonadati</taxon>
        <taxon>Pseudomonadota</taxon>
        <taxon>Gammaproteobacteria</taxon>
        <taxon>Vibrionales</taxon>
        <taxon>Vibrionaceae</taxon>
        <taxon>Vibrio</taxon>
    </lineage>
</organism>
<gene>
    <name evidence="3" type="ORF">A1QO_05390</name>
</gene>
<dbReference type="InterPro" id="IPR001608">
    <property type="entry name" value="Ala_racemase_N"/>
</dbReference>
<evidence type="ECO:0000259" key="1">
    <source>
        <dbReference type="Pfam" id="PF01168"/>
    </source>
</evidence>
<dbReference type="OrthoDB" id="3189402at2"/>
<dbReference type="SUPFAM" id="SSF51419">
    <property type="entry name" value="PLP-binding barrel"/>
    <property type="match status" value="1"/>
</dbReference>
<dbReference type="RefSeq" id="WP_017041394.1">
    <property type="nucleotide sequence ID" value="NZ_AJYQ02000057.1"/>
</dbReference>
<dbReference type="AlphaFoldDB" id="A0A1E5BH79"/>
<name>A0A1E5BH79_9VIBR</name>
<dbReference type="STRING" id="1187848.A1QO_05390"/>
<protein>
    <submittedName>
        <fullName evidence="3">Uncharacterized protein</fullName>
    </submittedName>
</protein>
<evidence type="ECO:0000313" key="3">
    <source>
        <dbReference type="EMBL" id="OEE36145.1"/>
    </source>
</evidence>
<feature type="domain" description="Alanine racemase N-terminal" evidence="1">
    <location>
        <begin position="33"/>
        <end position="266"/>
    </location>
</feature>
<evidence type="ECO:0000313" key="4">
    <source>
        <dbReference type="Proteomes" id="UP000094741"/>
    </source>
</evidence>
<feature type="domain" description="YhfX-like C-terminal" evidence="2">
    <location>
        <begin position="280"/>
        <end position="374"/>
    </location>
</feature>
<dbReference type="EMBL" id="AJYQ02000057">
    <property type="protein sequence ID" value="OEE36145.1"/>
    <property type="molecule type" value="Genomic_DNA"/>
</dbReference>
<proteinExistence type="predicted"/>
<accession>A0A1E5BH79</accession>
<dbReference type="InterPro" id="IPR048449">
    <property type="entry name" value="YhfX-like_C"/>
</dbReference>
<dbReference type="Pfam" id="PF21279">
    <property type="entry name" value="YhfX-like_C"/>
    <property type="match status" value="1"/>
</dbReference>